<gene>
    <name evidence="2" type="ORF">KM031_14270</name>
</gene>
<evidence type="ECO:0000259" key="1">
    <source>
        <dbReference type="Pfam" id="PF12697"/>
    </source>
</evidence>
<dbReference type="PRINTS" id="PR00111">
    <property type="entry name" value="ABHYDROLASE"/>
</dbReference>
<name>A0A975P5X8_9RHOB</name>
<dbReference type="InterPro" id="IPR000639">
    <property type="entry name" value="Epox_hydrolase-like"/>
</dbReference>
<accession>A0A975P5X8</accession>
<dbReference type="Pfam" id="PF12697">
    <property type="entry name" value="Abhydrolase_6"/>
    <property type="match status" value="1"/>
</dbReference>
<keyword evidence="3" id="KW-1185">Reference proteome</keyword>
<dbReference type="InterPro" id="IPR029058">
    <property type="entry name" value="AB_hydrolase_fold"/>
</dbReference>
<dbReference type="SUPFAM" id="SSF53474">
    <property type="entry name" value="alpha/beta-Hydrolases"/>
    <property type="match status" value="1"/>
</dbReference>
<dbReference type="PRINTS" id="PR00412">
    <property type="entry name" value="EPOXHYDRLASE"/>
</dbReference>
<reference evidence="2" key="1">
    <citation type="submission" date="2021-06" db="EMBL/GenBank/DDBJ databases">
        <title>Direct submission.</title>
        <authorList>
            <person name="Lee C.-S."/>
            <person name="Jin L."/>
        </authorList>
    </citation>
    <scope>NUCLEOTIDE SEQUENCE</scope>
    <source>
        <strain evidence="2">Con5</strain>
    </source>
</reference>
<evidence type="ECO:0000313" key="2">
    <source>
        <dbReference type="EMBL" id="QWK89982.1"/>
    </source>
</evidence>
<dbReference type="InterPro" id="IPR000073">
    <property type="entry name" value="AB_hydrolase_1"/>
</dbReference>
<dbReference type="PANTHER" id="PTHR43798">
    <property type="entry name" value="MONOACYLGLYCEROL LIPASE"/>
    <property type="match status" value="1"/>
</dbReference>
<dbReference type="GO" id="GO:0016020">
    <property type="term" value="C:membrane"/>
    <property type="evidence" value="ECO:0007669"/>
    <property type="project" value="TreeGrafter"/>
</dbReference>
<feature type="domain" description="AB hydrolase-1" evidence="1">
    <location>
        <begin position="25"/>
        <end position="260"/>
    </location>
</feature>
<dbReference type="EMBL" id="CP076361">
    <property type="protein sequence ID" value="QWK89982.1"/>
    <property type="molecule type" value="Genomic_DNA"/>
</dbReference>
<proteinExistence type="predicted"/>
<dbReference type="Proteomes" id="UP000679352">
    <property type="component" value="Chromosome"/>
</dbReference>
<dbReference type="RefSeq" id="WP_215506772.1">
    <property type="nucleotide sequence ID" value="NZ_CP076361.1"/>
</dbReference>
<sequence>MAEAVLGGHRSSYRHWGQGPRQMLALHCSLAHAGAWAGLAAQLPGGISLTAPDLPGHGRSEPWLGTEDLHSVATRMATALADQIGGPLDLLGHSFGATIALRLALERPDLVQRLILIEPVLFAAAQAVNAPEFLAFAAEYQAVDAAMEDHPEQAAALFHGRWGVGAFAALPEAQRAYMTARMPLVRAQNPVLLQDVAQMLAPGRLEALTRPTLLIEGGDSPPVIAAIHRALADRLPMARRHVVAGAGHMLPITHPAEVARVILSL</sequence>
<dbReference type="KEGG" id="gfu:KM031_14270"/>
<protein>
    <submittedName>
        <fullName evidence="2">Alpha/beta hydrolase</fullName>
    </submittedName>
</protein>
<dbReference type="GO" id="GO:0047372">
    <property type="term" value="F:monoacylglycerol lipase activity"/>
    <property type="evidence" value="ECO:0007669"/>
    <property type="project" value="TreeGrafter"/>
</dbReference>
<dbReference type="PANTHER" id="PTHR43798:SF33">
    <property type="entry name" value="HYDROLASE, PUTATIVE (AFU_ORTHOLOGUE AFUA_2G14860)-RELATED"/>
    <property type="match status" value="1"/>
</dbReference>
<keyword evidence="2" id="KW-0378">Hydrolase</keyword>
<dbReference type="Gene3D" id="3.40.50.1820">
    <property type="entry name" value="alpha/beta hydrolase"/>
    <property type="match status" value="1"/>
</dbReference>
<organism evidence="2 3">
    <name type="scientific">Gemmobacter fulvus</name>
    <dbReference type="NCBI Taxonomy" id="2840474"/>
    <lineage>
        <taxon>Bacteria</taxon>
        <taxon>Pseudomonadati</taxon>
        <taxon>Pseudomonadota</taxon>
        <taxon>Alphaproteobacteria</taxon>
        <taxon>Rhodobacterales</taxon>
        <taxon>Paracoccaceae</taxon>
        <taxon>Gemmobacter</taxon>
    </lineage>
</organism>
<dbReference type="InterPro" id="IPR050266">
    <property type="entry name" value="AB_hydrolase_sf"/>
</dbReference>
<evidence type="ECO:0000313" key="3">
    <source>
        <dbReference type="Proteomes" id="UP000679352"/>
    </source>
</evidence>
<dbReference type="AlphaFoldDB" id="A0A975P5X8"/>
<dbReference type="GO" id="GO:0046464">
    <property type="term" value="P:acylglycerol catabolic process"/>
    <property type="evidence" value="ECO:0007669"/>
    <property type="project" value="TreeGrafter"/>
</dbReference>